<dbReference type="InterPro" id="IPR029035">
    <property type="entry name" value="DHS-like_NAD/FAD-binding_dom"/>
</dbReference>
<protein>
    <submittedName>
        <fullName evidence="6">Putative NAD-dependent protein deacetylase sirtuin-3 mitochondrial</fullName>
    </submittedName>
</protein>
<feature type="compositionally biased region" description="Low complexity" evidence="4">
    <location>
        <begin position="191"/>
        <end position="203"/>
    </location>
</feature>
<reference evidence="6 7" key="1">
    <citation type="submission" date="2017-12" db="EMBL/GenBank/DDBJ databases">
        <title>Integrating genomic resources of turbot (Scophthalmus maximus) in depth evaluation of genetic and physical mapping variation across individuals.</title>
        <authorList>
            <person name="Martinez P."/>
        </authorList>
    </citation>
    <scope>NUCLEOTIDE SEQUENCE [LARGE SCALE GENOMIC DNA]</scope>
</reference>
<dbReference type="GO" id="GO:0017136">
    <property type="term" value="F:histone deacetylase activity, NAD-dependent"/>
    <property type="evidence" value="ECO:0007669"/>
    <property type="project" value="TreeGrafter"/>
</dbReference>
<keyword evidence="7" id="KW-1185">Reference proteome</keyword>
<dbReference type="InterPro" id="IPR003000">
    <property type="entry name" value="Sirtuin"/>
</dbReference>
<dbReference type="PANTHER" id="PTHR11085:SF5">
    <property type="entry name" value="NAD-DEPENDENT PROTEIN DEACETYLASE SIRTUIN-3, MITOCHONDRIAL"/>
    <property type="match status" value="1"/>
</dbReference>
<dbReference type="InterPro" id="IPR050134">
    <property type="entry name" value="NAD-dep_sirtuin_deacylases"/>
</dbReference>
<keyword evidence="1" id="KW-0808">Transferase</keyword>
<evidence type="ECO:0000256" key="1">
    <source>
        <dbReference type="ARBA" id="ARBA00022679"/>
    </source>
</evidence>
<keyword evidence="2" id="KW-0520">NAD</keyword>
<feature type="domain" description="Deacetylase sirtuin-type" evidence="5">
    <location>
        <begin position="40"/>
        <end position="302"/>
    </location>
</feature>
<evidence type="ECO:0000256" key="2">
    <source>
        <dbReference type="ARBA" id="ARBA00023027"/>
    </source>
</evidence>
<sequence length="322" mass="34770">MCSGFGPRWRCRAEGAAPPSRTYISRCNGARGLFSRGGGAAAEQLTLEAVAKNISDRQHQRVVVMAGAGISTPSGIPDFRSPGSGLYDNLQEYHLPYAEAIFEIGFFHQNPKPFFALAKELYPGKYQPNVTHYFVRLLQQKGQLLRMYTQNIDGLERRTYLSLKSLHIVDIVLPHTTIPTSTACLNSTAHPTGTSRPTSTASPPTLPSPPAPPAPPAPPVRPTIPTHPTSTSCPIITARPTSTAHVEPFSSLAGAIRSSVPRLLINRELVGPFAWSRRPHDAVQLGDVVVGVQVLVDALGWTRELDALMAAAADKATIKTEE</sequence>
<dbReference type="GO" id="GO:0070403">
    <property type="term" value="F:NAD+ binding"/>
    <property type="evidence" value="ECO:0007669"/>
    <property type="project" value="InterPro"/>
</dbReference>
<dbReference type="SUPFAM" id="SSF52467">
    <property type="entry name" value="DHS-like NAD/FAD-binding domain"/>
    <property type="match status" value="1"/>
</dbReference>
<accession>A0A2U9BAZ5</accession>
<name>A0A2U9BAZ5_SCOMX</name>
<comment type="caution">
    <text evidence="3">Lacks conserved residue(s) required for the propagation of feature annotation.</text>
</comment>
<evidence type="ECO:0000313" key="7">
    <source>
        <dbReference type="Proteomes" id="UP000246464"/>
    </source>
</evidence>
<dbReference type="Proteomes" id="UP000246464">
    <property type="component" value="Chromosome 5"/>
</dbReference>
<dbReference type="STRING" id="52904.ENSSMAP00000003656"/>
<dbReference type="PROSITE" id="PS50305">
    <property type="entry name" value="SIRTUIN"/>
    <property type="match status" value="1"/>
</dbReference>
<evidence type="ECO:0000256" key="4">
    <source>
        <dbReference type="SAM" id="MobiDB-lite"/>
    </source>
</evidence>
<evidence type="ECO:0000256" key="3">
    <source>
        <dbReference type="PROSITE-ProRule" id="PRU00236"/>
    </source>
</evidence>
<dbReference type="AlphaFoldDB" id="A0A2U9BAZ5"/>
<evidence type="ECO:0000259" key="5">
    <source>
        <dbReference type="PROSITE" id="PS50305"/>
    </source>
</evidence>
<feature type="compositionally biased region" description="Pro residues" evidence="4">
    <location>
        <begin position="204"/>
        <end position="222"/>
    </location>
</feature>
<dbReference type="EMBL" id="CP026247">
    <property type="protein sequence ID" value="AWP00996.1"/>
    <property type="molecule type" value="Genomic_DNA"/>
</dbReference>
<dbReference type="GO" id="GO:0005634">
    <property type="term" value="C:nucleus"/>
    <property type="evidence" value="ECO:0007669"/>
    <property type="project" value="TreeGrafter"/>
</dbReference>
<dbReference type="InterPro" id="IPR026591">
    <property type="entry name" value="Sirtuin_cat_small_dom_sf"/>
</dbReference>
<dbReference type="Gene3D" id="3.40.50.1220">
    <property type="entry name" value="TPP-binding domain"/>
    <property type="match status" value="1"/>
</dbReference>
<dbReference type="Gene3D" id="3.30.1600.10">
    <property type="entry name" value="SIR2/SIRT2 'Small Domain"/>
    <property type="match status" value="1"/>
</dbReference>
<dbReference type="PANTHER" id="PTHR11085">
    <property type="entry name" value="NAD-DEPENDENT PROTEIN DEACYLASE SIRTUIN-5, MITOCHONDRIAL-RELATED"/>
    <property type="match status" value="1"/>
</dbReference>
<evidence type="ECO:0000313" key="6">
    <source>
        <dbReference type="EMBL" id="AWP00996.1"/>
    </source>
</evidence>
<feature type="region of interest" description="Disordered" evidence="4">
    <location>
        <begin position="184"/>
        <end position="232"/>
    </location>
</feature>
<proteinExistence type="predicted"/>
<organism evidence="6 7">
    <name type="scientific">Scophthalmus maximus</name>
    <name type="common">Turbot</name>
    <name type="synonym">Psetta maxima</name>
    <dbReference type="NCBI Taxonomy" id="52904"/>
    <lineage>
        <taxon>Eukaryota</taxon>
        <taxon>Metazoa</taxon>
        <taxon>Chordata</taxon>
        <taxon>Craniata</taxon>
        <taxon>Vertebrata</taxon>
        <taxon>Euteleostomi</taxon>
        <taxon>Actinopterygii</taxon>
        <taxon>Neopterygii</taxon>
        <taxon>Teleostei</taxon>
        <taxon>Neoteleostei</taxon>
        <taxon>Acanthomorphata</taxon>
        <taxon>Carangaria</taxon>
        <taxon>Pleuronectiformes</taxon>
        <taxon>Pleuronectoidei</taxon>
        <taxon>Scophthalmidae</taxon>
        <taxon>Scophthalmus</taxon>
    </lineage>
</organism>
<dbReference type="InterPro" id="IPR026590">
    <property type="entry name" value="Ssirtuin_cat_dom"/>
</dbReference>
<dbReference type="Pfam" id="PF02146">
    <property type="entry name" value="SIR2"/>
    <property type="match status" value="1"/>
</dbReference>
<gene>
    <name evidence="6" type="ORF">SMAX5B_003805</name>
</gene>